<evidence type="ECO:0000256" key="4">
    <source>
        <dbReference type="ARBA" id="ARBA00022777"/>
    </source>
</evidence>
<keyword evidence="2" id="KW-0808">Transferase</keyword>
<dbReference type="InterPro" id="IPR003594">
    <property type="entry name" value="HATPase_dom"/>
</dbReference>
<dbReference type="STRING" id="439292.Bsel_1133"/>
<evidence type="ECO:0000256" key="3">
    <source>
        <dbReference type="ARBA" id="ARBA00022741"/>
    </source>
</evidence>
<proteinExistence type="predicted"/>
<dbReference type="SUPFAM" id="SSF55874">
    <property type="entry name" value="ATPase domain of HSP90 chaperone/DNA topoisomerase II/histidine kinase"/>
    <property type="match status" value="1"/>
</dbReference>
<dbReference type="eggNOG" id="COG2172">
    <property type="taxonomic scope" value="Bacteria"/>
</dbReference>
<dbReference type="EMBL" id="CP001791">
    <property type="protein sequence ID" value="ADH98650.1"/>
    <property type="molecule type" value="Genomic_DNA"/>
</dbReference>
<keyword evidence="1 7" id="KW-0723">Serine/threonine-protein kinase</keyword>
<dbReference type="CDD" id="cd16936">
    <property type="entry name" value="HATPase_RsbW-like"/>
    <property type="match status" value="1"/>
</dbReference>
<evidence type="ECO:0000259" key="6">
    <source>
        <dbReference type="Pfam" id="PF13581"/>
    </source>
</evidence>
<accession>D6Y146</accession>
<gene>
    <name evidence="7" type="ordered locus">Bsel_1133</name>
</gene>
<evidence type="ECO:0000313" key="8">
    <source>
        <dbReference type="Proteomes" id="UP000000271"/>
    </source>
</evidence>
<dbReference type="Gene3D" id="3.30.565.10">
    <property type="entry name" value="Histidine kinase-like ATPase, C-terminal domain"/>
    <property type="match status" value="1"/>
</dbReference>
<name>D6Y146_BACIE</name>
<keyword evidence="4" id="KW-0418">Kinase</keyword>
<dbReference type="PANTHER" id="PTHR35526:SF3">
    <property type="entry name" value="ANTI-SIGMA-F FACTOR RSBW"/>
    <property type="match status" value="1"/>
</dbReference>
<keyword evidence="3" id="KW-0547">Nucleotide-binding</keyword>
<dbReference type="InterPro" id="IPR036890">
    <property type="entry name" value="HATPase_C_sf"/>
</dbReference>
<dbReference type="AlphaFoldDB" id="D6Y146"/>
<evidence type="ECO:0000256" key="1">
    <source>
        <dbReference type="ARBA" id="ARBA00022527"/>
    </source>
</evidence>
<dbReference type="GO" id="GO:0005524">
    <property type="term" value="F:ATP binding"/>
    <property type="evidence" value="ECO:0007669"/>
    <property type="project" value="UniProtKB-KW"/>
</dbReference>
<dbReference type="Pfam" id="PF13581">
    <property type="entry name" value="HATPase_c_2"/>
    <property type="match status" value="1"/>
</dbReference>
<reference evidence="7" key="1">
    <citation type="submission" date="2009-10" db="EMBL/GenBank/DDBJ databases">
        <title>Complete sequence of Bacillus selenitireducens MLS10.</title>
        <authorList>
            <consortium name="US DOE Joint Genome Institute"/>
            <person name="Lucas S."/>
            <person name="Copeland A."/>
            <person name="Lapidus A."/>
            <person name="Glavina del Rio T."/>
            <person name="Dalin E."/>
            <person name="Tice H."/>
            <person name="Bruce D."/>
            <person name="Goodwin L."/>
            <person name="Pitluck S."/>
            <person name="Sims D."/>
            <person name="Brettin T."/>
            <person name="Detter J.C."/>
            <person name="Han C."/>
            <person name="Larimer F."/>
            <person name="Land M."/>
            <person name="Hauser L."/>
            <person name="Kyrpides N."/>
            <person name="Ovchinnikova G."/>
            <person name="Stolz J."/>
        </authorList>
    </citation>
    <scope>NUCLEOTIDE SEQUENCE [LARGE SCALE GENOMIC DNA]</scope>
    <source>
        <strain evidence="7">MLS10</strain>
    </source>
</reference>
<sequence>MKVLDVSFEEPKDFRVIIKGLMPKLIDYFGRRDVLMVDLALTECVNNAWEHGNRMAPDKAVHLTITVSKKRVLFRIKDEGEGFPHDLSSKQETNTESDRGRGLFIIQQVMDHTIPSDKGNQFLLVKNRIDV</sequence>
<dbReference type="RefSeq" id="WP_013172074.1">
    <property type="nucleotide sequence ID" value="NC_014219.1"/>
</dbReference>
<dbReference type="GO" id="GO:0004674">
    <property type="term" value="F:protein serine/threonine kinase activity"/>
    <property type="evidence" value="ECO:0007669"/>
    <property type="project" value="UniProtKB-KW"/>
</dbReference>
<dbReference type="HOGENOM" id="CLU_090336_11_2_9"/>
<dbReference type="KEGG" id="bse:Bsel_1133"/>
<feature type="domain" description="Histidine kinase/HSP90-like ATPase" evidence="6">
    <location>
        <begin position="36"/>
        <end position="124"/>
    </location>
</feature>
<dbReference type="Proteomes" id="UP000000271">
    <property type="component" value="Chromosome"/>
</dbReference>
<dbReference type="OrthoDB" id="2883129at2"/>
<keyword evidence="8" id="KW-1185">Reference proteome</keyword>
<protein>
    <submittedName>
        <fullName evidence="7">Anti-sigma regulatory factor, serine/threonine protein kinase</fullName>
    </submittedName>
</protein>
<organism evidence="7 8">
    <name type="scientific">Bacillus selenitireducens (strain ATCC 700615 / DSM 15326 / MLS10)</name>
    <dbReference type="NCBI Taxonomy" id="439292"/>
    <lineage>
        <taxon>Bacteria</taxon>
        <taxon>Bacillati</taxon>
        <taxon>Bacillota</taxon>
        <taxon>Bacilli</taxon>
        <taxon>Bacillales</taxon>
        <taxon>Bacillaceae</taxon>
        <taxon>Salisediminibacterium</taxon>
    </lineage>
</organism>
<evidence type="ECO:0000256" key="2">
    <source>
        <dbReference type="ARBA" id="ARBA00022679"/>
    </source>
</evidence>
<dbReference type="PANTHER" id="PTHR35526">
    <property type="entry name" value="ANTI-SIGMA-F FACTOR RSBW-RELATED"/>
    <property type="match status" value="1"/>
</dbReference>
<dbReference type="InterPro" id="IPR050267">
    <property type="entry name" value="Anti-sigma-factor_SerPK"/>
</dbReference>
<evidence type="ECO:0000313" key="7">
    <source>
        <dbReference type="EMBL" id="ADH98650.1"/>
    </source>
</evidence>
<evidence type="ECO:0000256" key="5">
    <source>
        <dbReference type="ARBA" id="ARBA00022840"/>
    </source>
</evidence>
<keyword evidence="5" id="KW-0067">ATP-binding</keyword>